<name>A0ABV3BU55_9ACTN</name>
<dbReference type="EC" id="4.99.1.2" evidence="1"/>
<dbReference type="InterPro" id="IPR053717">
    <property type="entry name" value="MerB_lyase_sf"/>
</dbReference>
<accession>A0ABV3BU55</accession>
<proteinExistence type="predicted"/>
<reference evidence="1 2" key="1">
    <citation type="submission" date="2024-06" db="EMBL/GenBank/DDBJ databases">
        <title>The Natural Products Discovery Center: Release of the First 8490 Sequenced Strains for Exploring Actinobacteria Biosynthetic Diversity.</title>
        <authorList>
            <person name="Kalkreuter E."/>
            <person name="Kautsar S.A."/>
            <person name="Yang D."/>
            <person name="Bader C.D."/>
            <person name="Teijaro C.N."/>
            <person name="Fluegel L."/>
            <person name="Davis C.M."/>
            <person name="Simpson J.R."/>
            <person name="Lauterbach L."/>
            <person name="Steele A.D."/>
            <person name="Gui C."/>
            <person name="Meng S."/>
            <person name="Li G."/>
            <person name="Viehrig K."/>
            <person name="Ye F."/>
            <person name="Su P."/>
            <person name="Kiefer A.F."/>
            <person name="Nichols A."/>
            <person name="Cepeda A.J."/>
            <person name="Yan W."/>
            <person name="Fan B."/>
            <person name="Jiang Y."/>
            <person name="Adhikari A."/>
            <person name="Zheng C.-J."/>
            <person name="Schuster L."/>
            <person name="Cowan T.M."/>
            <person name="Smanski M.J."/>
            <person name="Chevrette M.G."/>
            <person name="De Carvalho L.P.S."/>
            <person name="Shen B."/>
        </authorList>
    </citation>
    <scope>NUCLEOTIDE SEQUENCE [LARGE SCALE GENOMIC DNA]</scope>
    <source>
        <strain evidence="1 2">NPDC046838</strain>
    </source>
</reference>
<dbReference type="InterPro" id="IPR004927">
    <property type="entry name" value="MerB"/>
</dbReference>
<dbReference type="EMBL" id="JBEYXV010000013">
    <property type="protein sequence ID" value="MEU6823832.1"/>
    <property type="molecule type" value="Genomic_DNA"/>
</dbReference>
<keyword evidence="2" id="KW-1185">Reference proteome</keyword>
<dbReference type="RefSeq" id="WP_359352795.1">
    <property type="nucleotide sequence ID" value="NZ_JBEYXV010000013.1"/>
</dbReference>
<dbReference type="Pfam" id="PF03243">
    <property type="entry name" value="MerB"/>
    <property type="match status" value="1"/>
</dbReference>
<comment type="caution">
    <text evidence="1">The sequence shown here is derived from an EMBL/GenBank/DDBJ whole genome shotgun (WGS) entry which is preliminary data.</text>
</comment>
<dbReference type="Proteomes" id="UP001551176">
    <property type="component" value="Unassembled WGS sequence"/>
</dbReference>
<gene>
    <name evidence="1" type="primary">merB</name>
    <name evidence="1" type="ORF">ABZ921_24640</name>
</gene>
<protein>
    <submittedName>
        <fullName evidence="1">Organomercurial lyase</fullName>
        <ecNumber evidence="1">4.99.1.2</ecNumber>
    </submittedName>
</protein>
<dbReference type="Gene3D" id="3.30.450.410">
    <property type="match status" value="1"/>
</dbReference>
<dbReference type="SUPFAM" id="SSF160387">
    <property type="entry name" value="NosL/MerB-like"/>
    <property type="match status" value="1"/>
</dbReference>
<sequence>MSNMRVQQLSDQLVAKWTSPQGVELMAAGAAVVGGLLESGPLALHKAAELLDWPADQVLDRFRAMNFDLETDRDGRIIGAGVSLDDRRPHTMQLQGSRRYGWCAMDALMFPVVFKESASAVTSRCASTGEPITLTVTPTGVRDLTPGTAAVTLAPATGADIREVFCDRVNFYATTRLAEAAVARDADLAVCTVDEAWAVGKRLADLF</sequence>
<keyword evidence="1" id="KW-0456">Lyase</keyword>
<evidence type="ECO:0000313" key="2">
    <source>
        <dbReference type="Proteomes" id="UP001551176"/>
    </source>
</evidence>
<evidence type="ECO:0000313" key="1">
    <source>
        <dbReference type="EMBL" id="MEU6823832.1"/>
    </source>
</evidence>
<dbReference type="GO" id="GO:0018836">
    <property type="term" value="F:alkylmercury lyase activity"/>
    <property type="evidence" value="ECO:0007669"/>
    <property type="project" value="UniProtKB-EC"/>
</dbReference>
<organism evidence="1 2">
    <name type="scientific">Streptomyces atriruber</name>
    <dbReference type="NCBI Taxonomy" id="545121"/>
    <lineage>
        <taxon>Bacteria</taxon>
        <taxon>Bacillati</taxon>
        <taxon>Actinomycetota</taxon>
        <taxon>Actinomycetes</taxon>
        <taxon>Kitasatosporales</taxon>
        <taxon>Streptomycetaceae</taxon>
        <taxon>Streptomyces</taxon>
    </lineage>
</organism>